<dbReference type="EMBL" id="JBIGHY010000003">
    <property type="protein sequence ID" value="MFG6414204.1"/>
    <property type="molecule type" value="Genomic_DNA"/>
</dbReference>
<organism evidence="1 2">
    <name type="scientific">Pelomonas dachongensis</name>
    <dbReference type="NCBI Taxonomy" id="3299029"/>
    <lineage>
        <taxon>Bacteria</taxon>
        <taxon>Pseudomonadati</taxon>
        <taxon>Pseudomonadota</taxon>
        <taxon>Betaproteobacteria</taxon>
        <taxon>Burkholderiales</taxon>
        <taxon>Sphaerotilaceae</taxon>
        <taxon>Roseateles</taxon>
    </lineage>
</organism>
<dbReference type="NCBIfam" id="TIGR03790">
    <property type="entry name" value="TIGR03790 family protein"/>
    <property type="match status" value="1"/>
</dbReference>
<proteinExistence type="predicted"/>
<comment type="caution">
    <text evidence="1">The sequence shown here is derived from an EMBL/GenBank/DDBJ whole genome shotgun (WGS) entry which is preliminary data.</text>
</comment>
<dbReference type="PROSITE" id="PS51257">
    <property type="entry name" value="PROKAR_LIPOPROTEIN"/>
    <property type="match status" value="1"/>
</dbReference>
<gene>
    <name evidence="1" type="ORF">ACG02S_09865</name>
</gene>
<sequence>MSFVHRPVYWLLAAVLSGCGGGGGGASSGTISDPPPTSAGTGQTLTLTLPASGLVAADLAVIVAEGDALSEAAGAAYVAARGVPAANLIRVRVNTASATLSAAEFALLKTDIDAKLAAAAPGVQATLLAWAAPSRVVGACAMGITSAMTLGYDTRYCNPSPATAVCTETAASPLYDSESRRPRADLQLRPSMLLGAATLAGAQALINRGVSADATRPAGEGWLVRTNDADRSVRWADFAALPAAWGGALQLNYVDNSGGAGSANALTGKAGVLFYLTGLRSVASLDTLQFRPGALADTLTSTGGLLPGGAGQMPITAWLDAGATASYGTVEEPCNFQQKFSRASVLIDHYWRGATAIEAYWKAVQWPGQGVFIGEPLAQPFRDTPTFAIVGGEYQIRTRALRPGSRYALQYRLGGGTTWATLAEFTGQRGQPLDGRAPLPPAAAVQIRWQGPCADNAASLCTLAQSS</sequence>
<dbReference type="Proteomes" id="UP001606300">
    <property type="component" value="Unassembled WGS sequence"/>
</dbReference>
<dbReference type="RefSeq" id="WP_394470283.1">
    <property type="nucleotide sequence ID" value="NZ_JBIGHY010000003.1"/>
</dbReference>
<dbReference type="InterPro" id="IPR022265">
    <property type="entry name" value="CHP03790"/>
</dbReference>
<accession>A0ABW7EMS8</accession>
<keyword evidence="2" id="KW-1185">Reference proteome</keyword>
<name>A0ABW7EMS8_9BURK</name>
<protein>
    <submittedName>
        <fullName evidence="1">TIGR03790 family protein</fullName>
    </submittedName>
</protein>
<evidence type="ECO:0000313" key="1">
    <source>
        <dbReference type="EMBL" id="MFG6414204.1"/>
    </source>
</evidence>
<evidence type="ECO:0000313" key="2">
    <source>
        <dbReference type="Proteomes" id="UP001606300"/>
    </source>
</evidence>
<reference evidence="1 2" key="1">
    <citation type="submission" date="2024-09" db="EMBL/GenBank/DDBJ databases">
        <title>Novel species of the genus Pelomonas and Roseateles isolated from streams.</title>
        <authorList>
            <person name="Lu H."/>
        </authorList>
    </citation>
    <scope>NUCLEOTIDE SEQUENCE [LARGE SCALE GENOMIC DNA]</scope>
    <source>
        <strain evidence="1 2">DC23W</strain>
    </source>
</reference>